<protein>
    <submittedName>
        <fullName evidence="2">SDR family oxidoreductase</fullName>
        <ecNumber evidence="2">1.-.-.-</ecNumber>
    </submittedName>
</protein>
<keyword evidence="3" id="KW-1185">Reference proteome</keyword>
<dbReference type="PRINTS" id="PR00081">
    <property type="entry name" value="GDHRDH"/>
</dbReference>
<gene>
    <name evidence="2" type="ORF">ACFO0D_08350</name>
</gene>
<keyword evidence="1 2" id="KW-0560">Oxidoreductase</keyword>
<dbReference type="InterPro" id="IPR036291">
    <property type="entry name" value="NAD(P)-bd_dom_sf"/>
</dbReference>
<sequence length="303" mass="33093">MTDRPTDPAGATPGAAQHRQRVALVTGATNGIGKWTALELARAGFRVLLTSRDPEKGQRVLDELRAQSGSEALELLVGDLSSMAEVRRVALDLRARHPVLDVLVNNAGGLFHDRRTTVDGFEYTFAFNHLAYFLLTHLLEEPLKAAGAEGEARVVSVSSSGHYLGKLRWDDPEFQSGYAGWTAYFQSKLMNVLFAAALARRLEGTGVTSNTLHPGLVRTGFGQDMTGPMRWLLGAANLFALSPAQGARTSVYLATSPDVRGVTGQYFEQCRPKRPHALALDTAAQDRLWALSEARVRPWLDPR</sequence>
<name>A0ABV9I7R4_9DEIO</name>
<dbReference type="PANTHER" id="PTHR43157">
    <property type="entry name" value="PHOSPHATIDYLINOSITOL-GLYCAN BIOSYNTHESIS CLASS F PROTEIN-RELATED"/>
    <property type="match status" value="1"/>
</dbReference>
<dbReference type="InterPro" id="IPR002347">
    <property type="entry name" value="SDR_fam"/>
</dbReference>
<dbReference type="RefSeq" id="WP_380061360.1">
    <property type="nucleotide sequence ID" value="NZ_JBHSEI010000005.1"/>
</dbReference>
<dbReference type="Pfam" id="PF00106">
    <property type="entry name" value="adh_short"/>
    <property type="match status" value="1"/>
</dbReference>
<comment type="caution">
    <text evidence="2">The sequence shown here is derived from an EMBL/GenBank/DDBJ whole genome shotgun (WGS) entry which is preliminary data.</text>
</comment>
<proteinExistence type="predicted"/>
<dbReference type="EMBL" id="JBHSEI010000005">
    <property type="protein sequence ID" value="MFC4638354.1"/>
    <property type="molecule type" value="Genomic_DNA"/>
</dbReference>
<dbReference type="PANTHER" id="PTHR43157:SF31">
    <property type="entry name" value="PHOSPHATIDYLINOSITOL-GLYCAN BIOSYNTHESIS CLASS F PROTEIN"/>
    <property type="match status" value="1"/>
</dbReference>
<evidence type="ECO:0000313" key="2">
    <source>
        <dbReference type="EMBL" id="MFC4638354.1"/>
    </source>
</evidence>
<dbReference type="CDD" id="cd05327">
    <property type="entry name" value="retinol-DH_like_SDR_c_like"/>
    <property type="match status" value="1"/>
</dbReference>
<dbReference type="Gene3D" id="3.40.50.720">
    <property type="entry name" value="NAD(P)-binding Rossmann-like Domain"/>
    <property type="match status" value="1"/>
</dbReference>
<dbReference type="GO" id="GO:0016491">
    <property type="term" value="F:oxidoreductase activity"/>
    <property type="evidence" value="ECO:0007669"/>
    <property type="project" value="UniProtKB-KW"/>
</dbReference>
<dbReference type="EC" id="1.-.-.-" evidence="2"/>
<dbReference type="SUPFAM" id="SSF51735">
    <property type="entry name" value="NAD(P)-binding Rossmann-fold domains"/>
    <property type="match status" value="1"/>
</dbReference>
<reference evidence="3" key="1">
    <citation type="journal article" date="2019" name="Int. J. Syst. Evol. Microbiol.">
        <title>The Global Catalogue of Microorganisms (GCM) 10K type strain sequencing project: providing services to taxonomists for standard genome sequencing and annotation.</title>
        <authorList>
            <consortium name="The Broad Institute Genomics Platform"/>
            <consortium name="The Broad Institute Genome Sequencing Center for Infectious Disease"/>
            <person name="Wu L."/>
            <person name="Ma J."/>
        </authorList>
    </citation>
    <scope>NUCLEOTIDE SEQUENCE [LARGE SCALE GENOMIC DNA]</scope>
    <source>
        <strain evidence="3">CCUG 55995</strain>
    </source>
</reference>
<evidence type="ECO:0000313" key="3">
    <source>
        <dbReference type="Proteomes" id="UP001595952"/>
    </source>
</evidence>
<organism evidence="2 3">
    <name type="scientific">Deinococcus hohokamensis</name>
    <dbReference type="NCBI Taxonomy" id="309883"/>
    <lineage>
        <taxon>Bacteria</taxon>
        <taxon>Thermotogati</taxon>
        <taxon>Deinococcota</taxon>
        <taxon>Deinococci</taxon>
        <taxon>Deinococcales</taxon>
        <taxon>Deinococcaceae</taxon>
        <taxon>Deinococcus</taxon>
    </lineage>
</organism>
<accession>A0ABV9I7R4</accession>
<dbReference type="Proteomes" id="UP001595952">
    <property type="component" value="Unassembled WGS sequence"/>
</dbReference>
<evidence type="ECO:0000256" key="1">
    <source>
        <dbReference type="ARBA" id="ARBA00023002"/>
    </source>
</evidence>